<dbReference type="EMBL" id="CP001618">
    <property type="protein sequence ID" value="ACQ79262.1"/>
    <property type="molecule type" value="Genomic_DNA"/>
</dbReference>
<evidence type="ECO:0000313" key="6">
    <source>
        <dbReference type="Proteomes" id="UP000007962"/>
    </source>
</evidence>
<dbReference type="InterPro" id="IPR001296">
    <property type="entry name" value="Glyco_trans_1"/>
</dbReference>
<feature type="domain" description="Glycosyl transferase family 1" evidence="3">
    <location>
        <begin position="208"/>
        <end position="366"/>
    </location>
</feature>
<evidence type="ECO:0000256" key="2">
    <source>
        <dbReference type="ARBA" id="ARBA00022679"/>
    </source>
</evidence>
<evidence type="ECO:0000256" key="1">
    <source>
        <dbReference type="ARBA" id="ARBA00022676"/>
    </source>
</evidence>
<dbReference type="STRING" id="471853.Bcav_1001"/>
<reference evidence="5 6" key="1">
    <citation type="journal article" date="2009" name="Stand. Genomic Sci.">
        <title>Complete genome sequence of Beutenbergia cavernae type strain (HKI 0122).</title>
        <authorList>
            <person name="Land M."/>
            <person name="Pukall R."/>
            <person name="Abt B."/>
            <person name="Goker M."/>
            <person name="Rohde M."/>
            <person name="Glavina Del Rio T."/>
            <person name="Tice H."/>
            <person name="Copeland A."/>
            <person name="Cheng J.F."/>
            <person name="Lucas S."/>
            <person name="Chen F."/>
            <person name="Nolan M."/>
            <person name="Bruce D."/>
            <person name="Goodwin L."/>
            <person name="Pitluck S."/>
            <person name="Ivanova N."/>
            <person name="Mavromatis K."/>
            <person name="Ovchinnikova G."/>
            <person name="Pati A."/>
            <person name="Chen A."/>
            <person name="Palaniappan K."/>
            <person name="Hauser L."/>
            <person name="Chang Y.J."/>
            <person name="Jefferies C.C."/>
            <person name="Saunders E."/>
            <person name="Brettin T."/>
            <person name="Detter J.C."/>
            <person name="Han C."/>
            <person name="Chain P."/>
            <person name="Bristow J."/>
            <person name="Eisen J.A."/>
            <person name="Markowitz V."/>
            <person name="Hugenholtz P."/>
            <person name="Kyrpides N.C."/>
            <person name="Klenk H.P."/>
            <person name="Lapidus A."/>
        </authorList>
    </citation>
    <scope>NUCLEOTIDE SEQUENCE [LARGE SCALE GENOMIC DNA]</scope>
    <source>
        <strain evidence="6">ATCC BAA-8 / DSM 12333 / NBRC 16432</strain>
    </source>
</reference>
<dbReference type="Gene3D" id="3.40.50.2000">
    <property type="entry name" value="Glycogen Phosphorylase B"/>
    <property type="match status" value="2"/>
</dbReference>
<dbReference type="eggNOG" id="COG0438">
    <property type="taxonomic scope" value="Bacteria"/>
</dbReference>
<evidence type="ECO:0000259" key="3">
    <source>
        <dbReference type="Pfam" id="PF00534"/>
    </source>
</evidence>
<keyword evidence="6" id="KW-1185">Reference proteome</keyword>
<dbReference type="OrthoDB" id="8878585at2"/>
<dbReference type="CAZy" id="GT4">
    <property type="family name" value="Glycosyltransferase Family 4"/>
</dbReference>
<dbReference type="Proteomes" id="UP000007962">
    <property type="component" value="Chromosome"/>
</dbReference>
<dbReference type="RefSeq" id="WP_012726042.1">
    <property type="nucleotide sequence ID" value="NC_012669.1"/>
</dbReference>
<keyword evidence="2 5" id="KW-0808">Transferase</keyword>
<dbReference type="Pfam" id="PF13439">
    <property type="entry name" value="Glyco_transf_4"/>
    <property type="match status" value="1"/>
</dbReference>
<dbReference type="InterPro" id="IPR028098">
    <property type="entry name" value="Glyco_trans_4-like_N"/>
</dbReference>
<dbReference type="SUPFAM" id="SSF53756">
    <property type="entry name" value="UDP-Glycosyltransferase/glycogen phosphorylase"/>
    <property type="match status" value="1"/>
</dbReference>
<dbReference type="GO" id="GO:0016757">
    <property type="term" value="F:glycosyltransferase activity"/>
    <property type="evidence" value="ECO:0007669"/>
    <property type="project" value="UniProtKB-KW"/>
</dbReference>
<organism evidence="5 6">
    <name type="scientific">Beutenbergia cavernae (strain ATCC BAA-8 / DSM 12333 / CCUG 43141 / JCM 11478 / NBRC 16432 / NCIMB 13614 / HKI 0122)</name>
    <dbReference type="NCBI Taxonomy" id="471853"/>
    <lineage>
        <taxon>Bacteria</taxon>
        <taxon>Bacillati</taxon>
        <taxon>Actinomycetota</taxon>
        <taxon>Actinomycetes</taxon>
        <taxon>Micrococcales</taxon>
        <taxon>Beutenbergiaceae</taxon>
        <taxon>Beutenbergia</taxon>
    </lineage>
</organism>
<proteinExistence type="predicted"/>
<gene>
    <name evidence="5" type="ordered locus">Bcav_1001</name>
</gene>
<evidence type="ECO:0000313" key="5">
    <source>
        <dbReference type="EMBL" id="ACQ79262.1"/>
    </source>
</evidence>
<feature type="domain" description="Glycosyltransferase subfamily 4-like N-terminal" evidence="4">
    <location>
        <begin position="29"/>
        <end position="191"/>
    </location>
</feature>
<dbReference type="KEGG" id="bcv:Bcav_1001"/>
<dbReference type="CDD" id="cd03801">
    <property type="entry name" value="GT4_PimA-like"/>
    <property type="match status" value="1"/>
</dbReference>
<dbReference type="AlphaFoldDB" id="C5C076"/>
<dbReference type="PANTHER" id="PTHR12526">
    <property type="entry name" value="GLYCOSYLTRANSFERASE"/>
    <property type="match status" value="1"/>
</dbReference>
<dbReference type="Pfam" id="PF00534">
    <property type="entry name" value="Glycos_transf_1"/>
    <property type="match status" value="1"/>
</dbReference>
<protein>
    <submittedName>
        <fullName evidence="5">Glycosyl transferase group 1</fullName>
    </submittedName>
</protein>
<dbReference type="HOGENOM" id="CLU_009583_0_4_11"/>
<name>C5C076_BEUC1</name>
<accession>C5C076</accession>
<keyword evidence="1" id="KW-0328">Glycosyltransferase</keyword>
<sequence>MRPRGPAEADVPPAARRVVVAHPSPDVYGSDRQLLETVGALVDAAWDVDVYLPHAGPLCRLLVQRGARVRVHAFPVLRKALLRPAALVRHLRETASAALALRRHLRSDPPALVLVNTITIPVWLAGARLARVPALVHVHEAEDSGNRLMRVALAAPNVLARAVIANSRAAAAALGVVPGLGARTEVIHNGVPGPPDGAAPARDRDTGDPLELVVVGRLSPRKGIDVALEAAALLRARGVDARLRVCGSVFPGYEWYEDELRARAARDDLAGAVALAGYVHPTWPALADADVVLVPSRVEPFGNTAVEAMHARRPVVASGVQGLREVVTDGVTGLLVEPDDAVSLADAVELLAQDPPLAHRLARAAADDAARRFSVATYADRVVDAVRRAASR</sequence>
<evidence type="ECO:0000259" key="4">
    <source>
        <dbReference type="Pfam" id="PF13439"/>
    </source>
</evidence>